<organism evidence="3 4">
    <name type="scientific">Undibacterium griseum</name>
    <dbReference type="NCBI Taxonomy" id="2762295"/>
    <lineage>
        <taxon>Bacteria</taxon>
        <taxon>Pseudomonadati</taxon>
        <taxon>Pseudomonadota</taxon>
        <taxon>Betaproteobacteria</taxon>
        <taxon>Burkholderiales</taxon>
        <taxon>Oxalobacteraceae</taxon>
        <taxon>Undibacterium</taxon>
    </lineage>
</organism>
<evidence type="ECO:0000313" key="4">
    <source>
        <dbReference type="Proteomes" id="UP000613113"/>
    </source>
</evidence>
<dbReference type="EMBL" id="JACOGC010000008">
    <property type="protein sequence ID" value="MBC3886525.1"/>
    <property type="molecule type" value="Genomic_DNA"/>
</dbReference>
<accession>A0ABR6YRY3</accession>
<dbReference type="Pfam" id="PF00497">
    <property type="entry name" value="SBP_bac_3"/>
    <property type="match status" value="1"/>
</dbReference>
<evidence type="ECO:0000313" key="3">
    <source>
        <dbReference type="EMBL" id="MBC3886525.1"/>
    </source>
</evidence>
<sequence>MPSHAAGTGSPPPAGITLMVSESRDENGALIPIRPENQAVIQYFEKALNLTFQIRRLPLPRITAELQEGEGLAFGLSKNSERQKFMQFSETVFTDIVWIVVREDAKMEFNNLQDLQGKSVGIVRGVRFGDEIDRQRNVLFRVEEDTSQLSSRLKKLLSGRMDCLLFNSRTTSAAEVEAELNQYLATANMPETNSKPVQIRVLGKPLMTDEIHFAAGLRNHERLLKSINAAIIRGRKSGELPPLLKR</sequence>
<dbReference type="RefSeq" id="WP_186864069.1">
    <property type="nucleotide sequence ID" value="NZ_JACOGC010000008.1"/>
</dbReference>
<reference evidence="3 4" key="1">
    <citation type="submission" date="2020-08" db="EMBL/GenBank/DDBJ databases">
        <title>Novel species isolated from subtropical streams in China.</title>
        <authorList>
            <person name="Lu H."/>
        </authorList>
    </citation>
    <scope>NUCLEOTIDE SEQUENCE [LARGE SCALE GENOMIC DNA]</scope>
    <source>
        <strain evidence="3 4">FT31W</strain>
    </source>
</reference>
<dbReference type="Gene3D" id="3.40.190.10">
    <property type="entry name" value="Periplasmic binding protein-like II"/>
    <property type="match status" value="2"/>
</dbReference>
<feature type="domain" description="Solute-binding protein family 3/N-terminal" evidence="2">
    <location>
        <begin position="40"/>
        <end position="244"/>
    </location>
</feature>
<dbReference type="InterPro" id="IPR001638">
    <property type="entry name" value="Solute-binding_3/MltF_N"/>
</dbReference>
<protein>
    <submittedName>
        <fullName evidence="3">Transporter substrate-binding domain-containing protein</fullName>
    </submittedName>
</protein>
<evidence type="ECO:0000259" key="2">
    <source>
        <dbReference type="Pfam" id="PF00497"/>
    </source>
</evidence>
<dbReference type="SUPFAM" id="SSF53850">
    <property type="entry name" value="Periplasmic binding protein-like II"/>
    <property type="match status" value="1"/>
</dbReference>
<keyword evidence="1" id="KW-0732">Signal</keyword>
<evidence type="ECO:0000256" key="1">
    <source>
        <dbReference type="ARBA" id="ARBA00022729"/>
    </source>
</evidence>
<dbReference type="PANTHER" id="PTHR35936">
    <property type="entry name" value="MEMBRANE-BOUND LYTIC MUREIN TRANSGLYCOSYLASE F"/>
    <property type="match status" value="1"/>
</dbReference>
<gene>
    <name evidence="3" type="ORF">H8K27_15460</name>
</gene>
<comment type="caution">
    <text evidence="3">The sequence shown here is derived from an EMBL/GenBank/DDBJ whole genome shotgun (WGS) entry which is preliminary data.</text>
</comment>
<keyword evidence="4" id="KW-1185">Reference proteome</keyword>
<proteinExistence type="predicted"/>
<dbReference type="Proteomes" id="UP000613113">
    <property type="component" value="Unassembled WGS sequence"/>
</dbReference>
<dbReference type="PANTHER" id="PTHR35936:SF25">
    <property type="entry name" value="ABC TRANSPORTER SUBSTRATE-BINDING PROTEIN"/>
    <property type="match status" value="1"/>
</dbReference>
<name>A0ABR6YRY3_9BURK</name>